<evidence type="ECO:0000313" key="2">
    <source>
        <dbReference type="EMBL" id="KAB2824744.1"/>
    </source>
</evidence>
<reference evidence="2 3" key="1">
    <citation type="submission" date="2019-09" db="EMBL/GenBank/DDBJ databases">
        <title>Genome of Aliivibrio finisterrensis LMG 23869 (type strain).</title>
        <authorList>
            <person name="Bowman J.P."/>
        </authorList>
    </citation>
    <scope>NUCLEOTIDE SEQUENCE [LARGE SCALE GENOMIC DNA]</scope>
    <source>
        <strain evidence="2 3">LMG 23869</strain>
    </source>
</reference>
<name>A0A6N6RTJ2_9GAMM</name>
<keyword evidence="1" id="KW-0812">Transmembrane</keyword>
<gene>
    <name evidence="2" type="ORF">F8B77_09130</name>
</gene>
<dbReference type="SUPFAM" id="SSF54523">
    <property type="entry name" value="Pili subunits"/>
    <property type="match status" value="1"/>
</dbReference>
<feature type="transmembrane region" description="Helical" evidence="1">
    <location>
        <begin position="6"/>
        <end position="25"/>
    </location>
</feature>
<keyword evidence="1" id="KW-1133">Transmembrane helix</keyword>
<dbReference type="EMBL" id="WBVP01000008">
    <property type="protein sequence ID" value="KAB2824744.1"/>
    <property type="molecule type" value="Genomic_DNA"/>
</dbReference>
<evidence type="ECO:0000256" key="1">
    <source>
        <dbReference type="SAM" id="Phobius"/>
    </source>
</evidence>
<comment type="caution">
    <text evidence="2">The sequence shown here is derived from an EMBL/GenBank/DDBJ whole genome shotgun (WGS) entry which is preliminary data.</text>
</comment>
<sequence length="159" mass="16780">MTAKGFTLIELVVVIVILSILAVAATSRFINLREDATTASWSGVVGSFRSGLGLVLSQHKVEGEPEILEVNGFDLSFHDTHVSPPEVRDYPVALTNGHCTIVWNALVSGVVAKEPGADVILGENEVIAEANGQVAGQCIYESLLGSVTYQSGSGEVEVQ</sequence>
<keyword evidence="1" id="KW-0472">Membrane</keyword>
<dbReference type="Pfam" id="PF07963">
    <property type="entry name" value="N_methyl"/>
    <property type="match status" value="1"/>
</dbReference>
<dbReference type="InterPro" id="IPR012902">
    <property type="entry name" value="N_methyl_site"/>
</dbReference>
<dbReference type="AlphaFoldDB" id="A0A6N6RTJ2"/>
<dbReference type="RefSeq" id="WP_151655092.1">
    <property type="nucleotide sequence ID" value="NZ_WBVP01000008.1"/>
</dbReference>
<organism evidence="2 3">
    <name type="scientific">Aliivibrio finisterrensis</name>
    <dbReference type="NCBI Taxonomy" id="511998"/>
    <lineage>
        <taxon>Bacteria</taxon>
        <taxon>Pseudomonadati</taxon>
        <taxon>Pseudomonadota</taxon>
        <taxon>Gammaproteobacteria</taxon>
        <taxon>Vibrionales</taxon>
        <taxon>Vibrionaceae</taxon>
        <taxon>Aliivibrio</taxon>
    </lineage>
</organism>
<accession>A0A6N6RTJ2</accession>
<dbReference type="PROSITE" id="PS00409">
    <property type="entry name" value="PROKAR_NTER_METHYL"/>
    <property type="match status" value="1"/>
</dbReference>
<proteinExistence type="predicted"/>
<dbReference type="InterPro" id="IPR045584">
    <property type="entry name" value="Pilin-like"/>
</dbReference>
<dbReference type="NCBIfam" id="TIGR02532">
    <property type="entry name" value="IV_pilin_GFxxxE"/>
    <property type="match status" value="1"/>
</dbReference>
<dbReference type="Gene3D" id="3.30.700.10">
    <property type="entry name" value="Glycoprotein, Type 4 Pilin"/>
    <property type="match status" value="1"/>
</dbReference>
<dbReference type="Proteomes" id="UP000434870">
    <property type="component" value="Unassembled WGS sequence"/>
</dbReference>
<protein>
    <submittedName>
        <fullName evidence="2">Type II secretion system protein</fullName>
    </submittedName>
</protein>
<evidence type="ECO:0000313" key="3">
    <source>
        <dbReference type="Proteomes" id="UP000434870"/>
    </source>
</evidence>